<keyword evidence="1" id="KW-0175">Coiled coil</keyword>
<organism evidence="3 4">
    <name type="scientific">Paragonimus westermani</name>
    <dbReference type="NCBI Taxonomy" id="34504"/>
    <lineage>
        <taxon>Eukaryota</taxon>
        <taxon>Metazoa</taxon>
        <taxon>Spiralia</taxon>
        <taxon>Lophotrochozoa</taxon>
        <taxon>Platyhelminthes</taxon>
        <taxon>Trematoda</taxon>
        <taxon>Digenea</taxon>
        <taxon>Plagiorchiida</taxon>
        <taxon>Troglotremata</taxon>
        <taxon>Troglotrematidae</taxon>
        <taxon>Paragonimus</taxon>
    </lineage>
</organism>
<feature type="signal peptide" evidence="2">
    <location>
        <begin position="1"/>
        <end position="25"/>
    </location>
</feature>
<dbReference type="OrthoDB" id="6251992at2759"/>
<evidence type="ECO:0000256" key="2">
    <source>
        <dbReference type="SAM" id="SignalP"/>
    </source>
</evidence>
<feature type="chain" id="PRO_5035858163" description="DUF4201 domain-containing protein" evidence="2">
    <location>
        <begin position="26"/>
        <end position="248"/>
    </location>
</feature>
<evidence type="ECO:0000256" key="1">
    <source>
        <dbReference type="SAM" id="Coils"/>
    </source>
</evidence>
<comment type="caution">
    <text evidence="3">The sequence shown here is derived from an EMBL/GenBank/DDBJ whole genome shotgun (WGS) entry which is preliminary data.</text>
</comment>
<keyword evidence="2" id="KW-0732">Signal</keyword>
<dbReference type="Proteomes" id="UP000699462">
    <property type="component" value="Unassembled WGS sequence"/>
</dbReference>
<feature type="coiled-coil region" evidence="1">
    <location>
        <begin position="100"/>
        <end position="127"/>
    </location>
</feature>
<dbReference type="AlphaFoldDB" id="A0A8T0DH26"/>
<keyword evidence="4" id="KW-1185">Reference proteome</keyword>
<feature type="non-terminal residue" evidence="3">
    <location>
        <position position="248"/>
    </location>
</feature>
<gene>
    <name evidence="3" type="ORF">P879_02902</name>
</gene>
<accession>A0A8T0DH26</accession>
<protein>
    <recommendedName>
        <fullName evidence="5">DUF4201 domain-containing protein</fullName>
    </recommendedName>
</protein>
<evidence type="ECO:0000313" key="4">
    <source>
        <dbReference type="Proteomes" id="UP000699462"/>
    </source>
</evidence>
<evidence type="ECO:0000313" key="3">
    <source>
        <dbReference type="EMBL" id="KAF8567139.1"/>
    </source>
</evidence>
<dbReference type="EMBL" id="JTDF01004159">
    <property type="protein sequence ID" value="KAF8567139.1"/>
    <property type="molecule type" value="Genomic_DNA"/>
</dbReference>
<evidence type="ECO:0008006" key="5">
    <source>
        <dbReference type="Google" id="ProtNLM"/>
    </source>
</evidence>
<proteinExistence type="predicted"/>
<reference evidence="3 4" key="1">
    <citation type="submission" date="2019-07" db="EMBL/GenBank/DDBJ databases">
        <title>Annotation for the trematode Paragonimus westermani.</title>
        <authorList>
            <person name="Choi Y.-J."/>
        </authorList>
    </citation>
    <scope>NUCLEOTIDE SEQUENCE [LARGE SCALE GENOMIC DNA]</scope>
    <source>
        <strain evidence="3">180907_Pwestermani</strain>
    </source>
</reference>
<name>A0A8T0DH26_9TREM</name>
<sequence length="248" mass="28825">FTSHYPTAVIFTLFFCVFVKELVGAFDNQANELQTELRLANEEFQSLVNVRGLTAGQSDKHGILQLRVEEMSKKLPCGMEIRKKNETEILNLRKKVLLYKNELDCTLQKLEAEKQRYAVKVTEVKNTKDEYIQTSNAQGKLKMVPMKSLLNFGNVDVQTASHDRFTMDLIEIVFGLHEQLAKCHNERKKQNNKHEHFVAELQKTFGFRLEALQRRHGAEMEEFRDRIEKAAASTIVRLRTQRKRLIAE</sequence>
<feature type="coiled-coil region" evidence="1">
    <location>
        <begin position="23"/>
        <end position="50"/>
    </location>
</feature>